<reference evidence="1 2" key="1">
    <citation type="journal article" date="2008" name="Proc. Natl. Acad. Sci. U.S.A.">
        <title>The genome of Cyanothece 51142, a unicellular diazotrophic cyanobacterium important in the marine nitrogen cycle.</title>
        <authorList>
            <person name="Welsh E.A."/>
            <person name="Liberton M."/>
            <person name="Stoeckel J."/>
            <person name="Loh T."/>
            <person name="Elvitigala T."/>
            <person name="Wang C."/>
            <person name="Wollam A."/>
            <person name="Fulton R.S."/>
            <person name="Clifton S.W."/>
            <person name="Jacobs J.M."/>
            <person name="Aurora R."/>
            <person name="Ghosh B.K."/>
            <person name="Sherman L.A."/>
            <person name="Smith R.D."/>
            <person name="Wilson R.K."/>
            <person name="Pakrasi H.B."/>
        </authorList>
    </citation>
    <scope>NUCLEOTIDE SEQUENCE [LARGE SCALE GENOMIC DNA]</scope>
    <source>
        <strain evidence="2">ATCC 51142 / BH68</strain>
    </source>
</reference>
<protein>
    <submittedName>
        <fullName evidence="1">RfrA family pentapeptide repeat</fullName>
    </submittedName>
</protein>
<dbReference type="Gene3D" id="2.160.20.80">
    <property type="entry name" value="E3 ubiquitin-protein ligase SopA"/>
    <property type="match status" value="1"/>
</dbReference>
<evidence type="ECO:0000313" key="2">
    <source>
        <dbReference type="Proteomes" id="UP000001203"/>
    </source>
</evidence>
<organism evidence="1 2">
    <name type="scientific">Crocosphaera subtropica (strain ATCC 51142 / BH68)</name>
    <name type="common">Cyanothece sp. (strain ATCC 51142)</name>
    <dbReference type="NCBI Taxonomy" id="43989"/>
    <lineage>
        <taxon>Bacteria</taxon>
        <taxon>Bacillati</taxon>
        <taxon>Cyanobacteriota</taxon>
        <taxon>Cyanophyceae</taxon>
        <taxon>Oscillatoriophycideae</taxon>
        <taxon>Chroococcales</taxon>
        <taxon>Aphanothecaceae</taxon>
        <taxon>Crocosphaera</taxon>
        <taxon>Crocosphaera subtropica</taxon>
    </lineage>
</organism>
<evidence type="ECO:0000313" key="1">
    <source>
        <dbReference type="EMBL" id="ACB52241.1"/>
    </source>
</evidence>
<dbReference type="PANTHER" id="PTHR14136:SF17">
    <property type="entry name" value="BTB_POZ DOMAIN-CONTAINING PROTEIN KCTD9"/>
    <property type="match status" value="1"/>
</dbReference>
<sequence length="166" mass="18798">MGKNVTKPEVSIIKKNRDLETALRVIGRRNTKYDPDNIVLDLRSSDLSFTTLDNSNYNFRNAFFAKSKLVGIRWGNVNLAKAILVYSNLASASFYECVFTEINLENANLNGIDLKEINLKCVNLKGVNLKLCFNLTQQQIESAIGDETTILPEHLEMPENWKKGNQ</sequence>
<dbReference type="RefSeq" id="WP_009547354.1">
    <property type="nucleotide sequence ID" value="NC_010546.1"/>
</dbReference>
<dbReference type="eggNOG" id="COG1357">
    <property type="taxonomic scope" value="Bacteria"/>
</dbReference>
<accession>B1WV44</accession>
<dbReference type="Pfam" id="PF00805">
    <property type="entry name" value="Pentapeptide"/>
    <property type="match status" value="2"/>
</dbReference>
<dbReference type="STRING" id="43989.cce_2893"/>
<dbReference type="AlphaFoldDB" id="B1WV44"/>
<dbReference type="InterPro" id="IPR001646">
    <property type="entry name" value="5peptide_repeat"/>
</dbReference>
<proteinExistence type="predicted"/>
<dbReference type="HOGENOM" id="CLU_1599977_0_0_3"/>
<dbReference type="OrthoDB" id="528527at2"/>
<dbReference type="EMBL" id="CP000806">
    <property type="protein sequence ID" value="ACB52241.1"/>
    <property type="molecule type" value="Genomic_DNA"/>
</dbReference>
<name>B1WV44_CROS5</name>
<dbReference type="Proteomes" id="UP000001203">
    <property type="component" value="Chromosome circular"/>
</dbReference>
<dbReference type="InterPro" id="IPR051082">
    <property type="entry name" value="Pentapeptide-BTB/POZ_domain"/>
</dbReference>
<dbReference type="SUPFAM" id="SSF141571">
    <property type="entry name" value="Pentapeptide repeat-like"/>
    <property type="match status" value="1"/>
</dbReference>
<dbReference type="KEGG" id="cyt:cce_2893"/>
<gene>
    <name evidence="1" type="ordered locus">cce_2893</name>
</gene>
<keyword evidence="2" id="KW-1185">Reference proteome</keyword>
<dbReference type="PANTHER" id="PTHR14136">
    <property type="entry name" value="BTB_POZ DOMAIN-CONTAINING PROTEIN KCTD9"/>
    <property type="match status" value="1"/>
</dbReference>